<comment type="caution">
    <text evidence="4">The sequence shown here is derived from an EMBL/GenBank/DDBJ whole genome shotgun (WGS) entry which is preliminary data.</text>
</comment>
<dbReference type="OrthoDB" id="10250354at2759"/>
<feature type="compositionally biased region" description="Gly residues" evidence="2">
    <location>
        <begin position="182"/>
        <end position="192"/>
    </location>
</feature>
<dbReference type="PROSITE" id="PS00636">
    <property type="entry name" value="DNAJ_1"/>
    <property type="match status" value="1"/>
</dbReference>
<dbReference type="GO" id="GO:0051082">
    <property type="term" value="F:unfolded protein binding"/>
    <property type="evidence" value="ECO:0007669"/>
    <property type="project" value="InterPro"/>
</dbReference>
<sequence>MGKDYYAILGVSKDADDDQIKKAYRKSALKYHPDKNSAPDAQKKFQDISEAYEVLSDKNKRAVFDQYGEEGLKGGGAPPPGADGPGGFPSGGFSGFPGGNGTHSFHFSSGPGGMGGGGGGSGGFRPTNADDIFKQFFGDNSPFGSGGNPFSSFGGGGGFGDGGDFGGFGTGSSSSSRFQSGGMPGAMPGGTGARPRTSPFQQQQQQSSTPEKPPALVRSLAVSLEDLQKGVTKRLKVTRKVRDGSGRSADKILTIDVKPGWKAGTKIRFPNEGDELPSGGLQDIEFVLEEKPHPVFTRRGDDLLVNLDLTLLEALTGFSKTIQTLDGRTLPVSSSTRVIQPGQEERFPSEGMPISKKPGSKGDLVVKFNVTFPTNISPAQKEGLKKVLG</sequence>
<reference evidence="4" key="1">
    <citation type="journal article" date="2020" name="Fungal Divers.">
        <title>Resolving the Mortierellaceae phylogeny through synthesis of multi-gene phylogenetics and phylogenomics.</title>
        <authorList>
            <person name="Vandepol N."/>
            <person name="Liber J."/>
            <person name="Desiro A."/>
            <person name="Na H."/>
            <person name="Kennedy M."/>
            <person name="Barry K."/>
            <person name="Grigoriev I.V."/>
            <person name="Miller A.N."/>
            <person name="O'Donnell K."/>
            <person name="Stajich J.E."/>
            <person name="Bonito G."/>
        </authorList>
    </citation>
    <scope>NUCLEOTIDE SEQUENCE</scope>
    <source>
        <strain evidence="4">KOD1015</strain>
    </source>
</reference>
<dbReference type="GO" id="GO:0006457">
    <property type="term" value="P:protein folding"/>
    <property type="evidence" value="ECO:0007669"/>
    <property type="project" value="InterPro"/>
</dbReference>
<name>A0A9P6FSL0_9FUNG</name>
<feature type="region of interest" description="Disordered" evidence="2">
    <location>
        <begin position="67"/>
        <end position="216"/>
    </location>
</feature>
<keyword evidence="5" id="KW-1185">Reference proteome</keyword>
<feature type="compositionally biased region" description="Gly residues" evidence="2">
    <location>
        <begin position="153"/>
        <end position="170"/>
    </location>
</feature>
<dbReference type="PRINTS" id="PR00625">
    <property type="entry name" value="JDOMAIN"/>
</dbReference>
<dbReference type="InterPro" id="IPR008971">
    <property type="entry name" value="HSP40/DnaJ_pept-bd"/>
</dbReference>
<evidence type="ECO:0000256" key="1">
    <source>
        <dbReference type="ARBA" id="ARBA00023186"/>
    </source>
</evidence>
<feature type="compositionally biased region" description="Gly residues" evidence="2">
    <location>
        <begin position="83"/>
        <end position="101"/>
    </location>
</feature>
<dbReference type="Pfam" id="PF01556">
    <property type="entry name" value="DnaJ_C"/>
    <property type="match status" value="1"/>
</dbReference>
<dbReference type="GO" id="GO:0006413">
    <property type="term" value="P:translational initiation"/>
    <property type="evidence" value="ECO:0007669"/>
    <property type="project" value="TreeGrafter"/>
</dbReference>
<evidence type="ECO:0000313" key="4">
    <source>
        <dbReference type="EMBL" id="KAF9580694.1"/>
    </source>
</evidence>
<dbReference type="GO" id="GO:0051087">
    <property type="term" value="F:protein-folding chaperone binding"/>
    <property type="evidence" value="ECO:0007669"/>
    <property type="project" value="TreeGrafter"/>
</dbReference>
<accession>A0A9P6FSL0</accession>
<dbReference type="Proteomes" id="UP000780801">
    <property type="component" value="Unassembled WGS sequence"/>
</dbReference>
<dbReference type="CDD" id="cd10747">
    <property type="entry name" value="DnaJ_C"/>
    <property type="match status" value="1"/>
</dbReference>
<dbReference type="Pfam" id="PF00226">
    <property type="entry name" value="DnaJ"/>
    <property type="match status" value="1"/>
</dbReference>
<dbReference type="SUPFAM" id="SSF49493">
    <property type="entry name" value="HSP40/DnaJ peptide-binding domain"/>
    <property type="match status" value="2"/>
</dbReference>
<dbReference type="InterPro" id="IPR001623">
    <property type="entry name" value="DnaJ_domain"/>
</dbReference>
<dbReference type="Gene3D" id="1.10.287.110">
    <property type="entry name" value="DnaJ domain"/>
    <property type="match status" value="1"/>
</dbReference>
<dbReference type="InterPro" id="IPR018253">
    <property type="entry name" value="DnaJ_domain_CS"/>
</dbReference>
<dbReference type="InterPro" id="IPR036869">
    <property type="entry name" value="J_dom_sf"/>
</dbReference>
<dbReference type="FunFam" id="2.60.260.20:FF:000002">
    <property type="entry name" value="Dnaj homolog subfamily b member"/>
    <property type="match status" value="1"/>
</dbReference>
<gene>
    <name evidence="4" type="ORF">BGW38_002560</name>
</gene>
<feature type="compositionally biased region" description="Gly residues" evidence="2">
    <location>
        <begin position="110"/>
        <end position="123"/>
    </location>
</feature>
<dbReference type="AlphaFoldDB" id="A0A9P6FSL0"/>
<keyword evidence="1" id="KW-0143">Chaperone</keyword>
<evidence type="ECO:0000313" key="5">
    <source>
        <dbReference type="Proteomes" id="UP000780801"/>
    </source>
</evidence>
<feature type="domain" description="J" evidence="3">
    <location>
        <begin position="4"/>
        <end position="68"/>
    </location>
</feature>
<dbReference type="InterPro" id="IPR051339">
    <property type="entry name" value="DnaJ_subfamily_B"/>
</dbReference>
<dbReference type="GO" id="GO:0005829">
    <property type="term" value="C:cytosol"/>
    <property type="evidence" value="ECO:0007669"/>
    <property type="project" value="TreeGrafter"/>
</dbReference>
<organism evidence="4 5">
    <name type="scientific">Lunasporangiospora selenospora</name>
    <dbReference type="NCBI Taxonomy" id="979761"/>
    <lineage>
        <taxon>Eukaryota</taxon>
        <taxon>Fungi</taxon>
        <taxon>Fungi incertae sedis</taxon>
        <taxon>Mucoromycota</taxon>
        <taxon>Mortierellomycotina</taxon>
        <taxon>Mortierellomycetes</taxon>
        <taxon>Mortierellales</taxon>
        <taxon>Mortierellaceae</taxon>
        <taxon>Lunasporangiospora</taxon>
    </lineage>
</organism>
<protein>
    <recommendedName>
        <fullName evidence="3">J domain-containing protein</fullName>
    </recommendedName>
</protein>
<evidence type="ECO:0000256" key="2">
    <source>
        <dbReference type="SAM" id="MobiDB-lite"/>
    </source>
</evidence>
<proteinExistence type="predicted"/>
<dbReference type="SUPFAM" id="SSF46565">
    <property type="entry name" value="Chaperone J-domain"/>
    <property type="match status" value="1"/>
</dbReference>
<dbReference type="PANTHER" id="PTHR24078">
    <property type="entry name" value="DNAJ HOMOLOG SUBFAMILY C MEMBER"/>
    <property type="match status" value="1"/>
</dbReference>
<dbReference type="PANTHER" id="PTHR24078:SF553">
    <property type="entry name" value="DNAJ HOMOLOG SUBFAMILY B MEMBER 5"/>
    <property type="match status" value="1"/>
</dbReference>
<dbReference type="CDD" id="cd06257">
    <property type="entry name" value="DnaJ"/>
    <property type="match status" value="1"/>
</dbReference>
<evidence type="ECO:0000259" key="3">
    <source>
        <dbReference type="PROSITE" id="PS50076"/>
    </source>
</evidence>
<dbReference type="FunFam" id="2.60.260.20:FF:000013">
    <property type="entry name" value="DnaJ subfamily B member 11"/>
    <property type="match status" value="1"/>
</dbReference>
<dbReference type="EMBL" id="JAABOA010001902">
    <property type="protein sequence ID" value="KAF9580694.1"/>
    <property type="molecule type" value="Genomic_DNA"/>
</dbReference>
<feature type="compositionally biased region" description="Low complexity" evidence="2">
    <location>
        <begin position="171"/>
        <end position="181"/>
    </location>
</feature>
<dbReference type="InterPro" id="IPR002939">
    <property type="entry name" value="DnaJ_C"/>
</dbReference>
<dbReference type="SMART" id="SM00271">
    <property type="entry name" value="DnaJ"/>
    <property type="match status" value="1"/>
</dbReference>
<dbReference type="PROSITE" id="PS50076">
    <property type="entry name" value="DNAJ_2"/>
    <property type="match status" value="1"/>
</dbReference>
<dbReference type="Gene3D" id="2.60.260.20">
    <property type="entry name" value="Urease metallochaperone UreE, N-terminal domain"/>
    <property type="match status" value="2"/>
</dbReference>